<dbReference type="EMBL" id="JAELVR010000002">
    <property type="protein sequence ID" value="MBJ6370754.1"/>
    <property type="molecule type" value="Genomic_DNA"/>
</dbReference>
<dbReference type="NCBIfam" id="TIGR00052">
    <property type="entry name" value="nudix-type nucleoside diphosphatase, YffH/AdpP family"/>
    <property type="match status" value="1"/>
</dbReference>
<evidence type="ECO:0000259" key="15">
    <source>
        <dbReference type="PROSITE" id="PS51462"/>
    </source>
</evidence>
<sequence>MTDLFFFGTLRHAPLLSIVLGRGPAQIDITPAELPDHAVHWVRDQPFPIIIAEAGACAQGMLVRGLSGADLARLRFYEGGFGYDLVPVTVRTGNGKVSAQMFFAEEEKWPVGALWSLADWAARWGAISEEAAREVMSLFGRWSPQDVAVRFDAIRRRAAARVAARQGAPDRDRDLSRDVRAGDHRLPYANFFALEEVDLSVRQHDGTMGPKVNRAALVVGQAAVVLPYDPARDEVLLVEQFRAPVYLAGDPAPWVWEPVAGLLDPGEDAETAARREAHEEAGIEIDRLEPVAQVYSSTGSSTEFLHLFVGLTQLDGPVAATGGTDLGEDIRTAILPFTELIDRVDAGLYRDMPLVTTALWLARHRGRLRSAL</sequence>
<feature type="binding site" evidence="13">
    <location>
        <position position="280"/>
    </location>
    <ligand>
        <name>Mg(2+)</name>
        <dbReference type="ChEBI" id="CHEBI:18420"/>
        <label>1</label>
    </ligand>
</feature>
<evidence type="ECO:0000256" key="4">
    <source>
        <dbReference type="ARBA" id="ARBA00013297"/>
    </source>
</evidence>
<dbReference type="GO" id="GO:0046872">
    <property type="term" value="F:metal ion binding"/>
    <property type="evidence" value="ECO:0007669"/>
    <property type="project" value="UniProtKB-KW"/>
</dbReference>
<dbReference type="Gene3D" id="3.90.79.10">
    <property type="entry name" value="Nucleoside Triphosphate Pyrophosphohydrolase"/>
    <property type="match status" value="1"/>
</dbReference>
<comment type="cofactor">
    <cofactor evidence="1 13">
        <name>Mg(2+)</name>
        <dbReference type="ChEBI" id="CHEBI:18420"/>
    </cofactor>
</comment>
<comment type="similarity">
    <text evidence="2">Belongs to the Nudix hydrolase family. NudF subfamily.</text>
</comment>
<name>A0A8J7J8J0_9RHOB</name>
<dbReference type="SUPFAM" id="SSF55811">
    <property type="entry name" value="Nudix"/>
    <property type="match status" value="1"/>
</dbReference>
<evidence type="ECO:0000256" key="6">
    <source>
        <dbReference type="ARBA" id="ARBA00022801"/>
    </source>
</evidence>
<comment type="function">
    <text evidence="8">Acts on ADP-mannose and ADP-glucose as well as ADP-ribose. Prevents glycogen biosynthesis. The reaction catalyzed by this enzyme is a limiting step of the gluconeogenic process.</text>
</comment>
<dbReference type="InterPro" id="IPR020084">
    <property type="entry name" value="NUDIX_hydrolase_CS"/>
</dbReference>
<comment type="caution">
    <text evidence="16">The sequence shown here is derived from an EMBL/GenBank/DDBJ whole genome shotgun (WGS) entry which is preliminary data.</text>
</comment>
<dbReference type="InterPro" id="IPR009288">
    <property type="entry name" value="AIG2-like_dom"/>
</dbReference>
<dbReference type="Proteomes" id="UP000619079">
    <property type="component" value="Unassembled WGS sequence"/>
</dbReference>
<evidence type="ECO:0000256" key="13">
    <source>
        <dbReference type="PIRSR" id="PIRSR604385-2"/>
    </source>
</evidence>
<dbReference type="PANTHER" id="PTHR11839:SF5">
    <property type="entry name" value="ADP-RIBOSE PYROPHOSPHATASE"/>
    <property type="match status" value="1"/>
</dbReference>
<evidence type="ECO:0000256" key="10">
    <source>
        <dbReference type="ARBA" id="ARBA00030308"/>
    </source>
</evidence>
<feature type="binding site" evidence="13">
    <location>
        <position position="260"/>
    </location>
    <ligand>
        <name>Mg(2+)</name>
        <dbReference type="ChEBI" id="CHEBI:18420"/>
        <label>1</label>
    </ligand>
</feature>
<feature type="binding site" evidence="13">
    <location>
        <position position="276"/>
    </location>
    <ligand>
        <name>Mg(2+)</name>
        <dbReference type="ChEBI" id="CHEBI:18420"/>
        <label>1</label>
    </ligand>
</feature>
<dbReference type="InterPro" id="IPR000086">
    <property type="entry name" value="NUDIX_hydrolase_dom"/>
</dbReference>
<evidence type="ECO:0000256" key="14">
    <source>
        <dbReference type="PIRSR" id="PIRSR604385-3"/>
    </source>
</evidence>
<dbReference type="Pfam" id="PF06094">
    <property type="entry name" value="GGACT"/>
    <property type="match status" value="1"/>
</dbReference>
<dbReference type="RefSeq" id="WP_199023540.1">
    <property type="nucleotide sequence ID" value="NZ_JAELVR010000002.1"/>
</dbReference>
<keyword evidence="17" id="KW-1185">Reference proteome</keyword>
<accession>A0A8J7J8J0</accession>
<evidence type="ECO:0000256" key="9">
    <source>
        <dbReference type="ARBA" id="ARBA00030162"/>
    </source>
</evidence>
<keyword evidence="5 13" id="KW-0479">Metal-binding</keyword>
<gene>
    <name evidence="16" type="ORF">JF290_04385</name>
</gene>
<dbReference type="InterPro" id="IPR013024">
    <property type="entry name" value="GGCT-like"/>
</dbReference>
<dbReference type="InterPro" id="IPR015797">
    <property type="entry name" value="NUDIX_hydrolase-like_dom_sf"/>
</dbReference>
<evidence type="ECO:0000256" key="12">
    <source>
        <dbReference type="ARBA" id="ARBA00049546"/>
    </source>
</evidence>
<protein>
    <recommendedName>
        <fullName evidence="4">ADP-ribose pyrophosphatase</fullName>
        <ecNumber evidence="3">3.6.1.13</ecNumber>
    </recommendedName>
    <alternativeName>
        <fullName evidence="9">ADP-ribose diphosphatase</fullName>
    </alternativeName>
    <alternativeName>
        <fullName evidence="11">ADP-ribose phosphohydrolase</fullName>
    </alternativeName>
    <alternativeName>
        <fullName evidence="10">Adenosine diphosphoribose pyrophosphatase</fullName>
    </alternativeName>
</protein>
<reference evidence="16" key="1">
    <citation type="submission" date="2020-12" db="EMBL/GenBank/DDBJ databases">
        <title>Sedimentitalea sp. nov., isolated from sand in Incheon.</title>
        <authorList>
            <person name="Kim W."/>
        </authorList>
    </citation>
    <scope>NUCLEOTIDE SEQUENCE</scope>
    <source>
        <strain evidence="16">CAU 1593</strain>
    </source>
</reference>
<dbReference type="PROSITE" id="PS00893">
    <property type="entry name" value="NUDIX_BOX"/>
    <property type="match status" value="1"/>
</dbReference>
<feature type="binding site" evidence="13">
    <location>
        <position position="328"/>
    </location>
    <ligand>
        <name>Mg(2+)</name>
        <dbReference type="ChEBI" id="CHEBI:18420"/>
        <label>1</label>
    </ligand>
</feature>
<comment type="catalytic activity">
    <reaction evidence="12">
        <text>ADP-D-ribose + H2O = D-ribose 5-phosphate + AMP + 2 H(+)</text>
        <dbReference type="Rhea" id="RHEA:10412"/>
        <dbReference type="ChEBI" id="CHEBI:15377"/>
        <dbReference type="ChEBI" id="CHEBI:15378"/>
        <dbReference type="ChEBI" id="CHEBI:57967"/>
        <dbReference type="ChEBI" id="CHEBI:78346"/>
        <dbReference type="ChEBI" id="CHEBI:456215"/>
        <dbReference type="EC" id="3.6.1.13"/>
    </reaction>
</comment>
<dbReference type="PANTHER" id="PTHR11839">
    <property type="entry name" value="UDP/ADP-SUGAR PYROPHOSPHATASE"/>
    <property type="match status" value="1"/>
</dbReference>
<evidence type="ECO:0000256" key="5">
    <source>
        <dbReference type="ARBA" id="ARBA00022723"/>
    </source>
</evidence>
<dbReference type="GO" id="GO:0019144">
    <property type="term" value="F:ADP-sugar diphosphatase activity"/>
    <property type="evidence" value="ECO:0007669"/>
    <property type="project" value="TreeGrafter"/>
</dbReference>
<dbReference type="GO" id="GO:0006753">
    <property type="term" value="P:nucleoside phosphate metabolic process"/>
    <property type="evidence" value="ECO:0007669"/>
    <property type="project" value="TreeGrafter"/>
</dbReference>
<evidence type="ECO:0000313" key="16">
    <source>
        <dbReference type="EMBL" id="MBJ6370754.1"/>
    </source>
</evidence>
<dbReference type="GO" id="GO:0005829">
    <property type="term" value="C:cytosol"/>
    <property type="evidence" value="ECO:0007669"/>
    <property type="project" value="TreeGrafter"/>
</dbReference>
<dbReference type="Gene3D" id="3.10.490.10">
    <property type="entry name" value="Gamma-glutamyl cyclotransferase-like"/>
    <property type="match status" value="1"/>
</dbReference>
<dbReference type="EC" id="3.6.1.13" evidence="3"/>
<evidence type="ECO:0000256" key="7">
    <source>
        <dbReference type="ARBA" id="ARBA00022842"/>
    </source>
</evidence>
<feature type="domain" description="Nudix hydrolase" evidence="15">
    <location>
        <begin position="218"/>
        <end position="357"/>
    </location>
</feature>
<evidence type="ECO:0000256" key="11">
    <source>
        <dbReference type="ARBA" id="ARBA00033056"/>
    </source>
</evidence>
<dbReference type="SUPFAM" id="SSF110857">
    <property type="entry name" value="Gamma-glutamyl cyclotransferase-like"/>
    <property type="match status" value="1"/>
</dbReference>
<evidence type="ECO:0000256" key="3">
    <source>
        <dbReference type="ARBA" id="ARBA00012453"/>
    </source>
</evidence>
<proteinExistence type="inferred from homology"/>
<organism evidence="16 17">
    <name type="scientific">Sedimentitalea arenosa</name>
    <dbReference type="NCBI Taxonomy" id="2798803"/>
    <lineage>
        <taxon>Bacteria</taxon>
        <taxon>Pseudomonadati</taxon>
        <taxon>Pseudomonadota</taxon>
        <taxon>Alphaproteobacteria</taxon>
        <taxon>Rhodobacterales</taxon>
        <taxon>Paracoccaceae</taxon>
        <taxon>Sedimentitalea</taxon>
    </lineage>
</organism>
<dbReference type="GO" id="GO:0019693">
    <property type="term" value="P:ribose phosphate metabolic process"/>
    <property type="evidence" value="ECO:0007669"/>
    <property type="project" value="TreeGrafter"/>
</dbReference>
<evidence type="ECO:0000256" key="2">
    <source>
        <dbReference type="ARBA" id="ARBA00007482"/>
    </source>
</evidence>
<keyword evidence="6" id="KW-0378">Hydrolase</keyword>
<evidence type="ECO:0000256" key="8">
    <source>
        <dbReference type="ARBA" id="ARBA00025164"/>
    </source>
</evidence>
<dbReference type="InterPro" id="IPR004385">
    <property type="entry name" value="NDP_pyrophosphatase"/>
</dbReference>
<dbReference type="AlphaFoldDB" id="A0A8J7J8J0"/>
<dbReference type="CDD" id="cd24155">
    <property type="entry name" value="NUDIX_ADPRase"/>
    <property type="match status" value="1"/>
</dbReference>
<dbReference type="InterPro" id="IPR036568">
    <property type="entry name" value="GGCT-like_sf"/>
</dbReference>
<dbReference type="PROSITE" id="PS51462">
    <property type="entry name" value="NUDIX"/>
    <property type="match status" value="1"/>
</dbReference>
<keyword evidence="7 13" id="KW-0460">Magnesium</keyword>
<dbReference type="GO" id="GO:0047631">
    <property type="term" value="F:ADP-ribose diphosphatase activity"/>
    <property type="evidence" value="ECO:0007669"/>
    <property type="project" value="UniProtKB-EC"/>
</dbReference>
<feature type="short sequence motif" description="Nudix box" evidence="14">
    <location>
        <begin position="261"/>
        <end position="283"/>
    </location>
</feature>
<evidence type="ECO:0000256" key="1">
    <source>
        <dbReference type="ARBA" id="ARBA00001946"/>
    </source>
</evidence>
<dbReference type="Pfam" id="PF00293">
    <property type="entry name" value="NUDIX"/>
    <property type="match status" value="1"/>
</dbReference>
<dbReference type="CDD" id="cd06661">
    <property type="entry name" value="GGCT_like"/>
    <property type="match status" value="1"/>
</dbReference>
<evidence type="ECO:0000313" key="17">
    <source>
        <dbReference type="Proteomes" id="UP000619079"/>
    </source>
</evidence>